<evidence type="ECO:0000259" key="5">
    <source>
        <dbReference type="PROSITE" id="PS50987"/>
    </source>
</evidence>
<dbReference type="InterPro" id="IPR036388">
    <property type="entry name" value="WH-like_DNA-bd_sf"/>
</dbReference>
<dbReference type="EMBL" id="CP028858">
    <property type="protein sequence ID" value="AWB27548.1"/>
    <property type="molecule type" value="Genomic_DNA"/>
</dbReference>
<protein>
    <submittedName>
        <fullName evidence="6">Transcriptional regulator</fullName>
    </submittedName>
</protein>
<dbReference type="InterPro" id="IPR011991">
    <property type="entry name" value="ArsR-like_HTH"/>
</dbReference>
<dbReference type="Gene3D" id="1.10.10.10">
    <property type="entry name" value="Winged helix-like DNA-binding domain superfamily/Winged helix DNA-binding domain"/>
    <property type="match status" value="1"/>
</dbReference>
<keyword evidence="3" id="KW-0804">Transcription</keyword>
<dbReference type="GO" id="GO:0003700">
    <property type="term" value="F:DNA-binding transcription factor activity"/>
    <property type="evidence" value="ECO:0007669"/>
    <property type="project" value="InterPro"/>
</dbReference>
<reference evidence="6 7" key="1">
    <citation type="submission" date="2018-04" db="EMBL/GenBank/DDBJ databases">
        <title>Halococcoides cellulosivorans gen. nov., sp. nov., an extremely halophilic cellulose-utilizing haloarchaeon from hypersaline lakes.</title>
        <authorList>
            <person name="Sorokin D.Y."/>
            <person name="Toshchakov S.V."/>
            <person name="Samarov N.I."/>
            <person name="Korzhenkov A."/>
            <person name="Kublanov I.V."/>
        </authorList>
    </citation>
    <scope>NUCLEOTIDE SEQUENCE [LARGE SCALE GENOMIC DNA]</scope>
    <source>
        <strain evidence="6 7">HArcel1</strain>
    </source>
</reference>
<dbReference type="PRINTS" id="PR00778">
    <property type="entry name" value="HTHARSR"/>
</dbReference>
<evidence type="ECO:0000313" key="7">
    <source>
        <dbReference type="Proteomes" id="UP000244727"/>
    </source>
</evidence>
<dbReference type="SMART" id="SM00418">
    <property type="entry name" value="HTH_ARSR"/>
    <property type="match status" value="1"/>
</dbReference>
<sequence>MSSETSEAGVRPDDADTGGEACCTTVPAVDTDTIDADVQMLSALGNDTRYELVRRIRAADGDVCVCDLESAVGISQSGVSQALSRLSAAGLLTRRKEGSWRYYGVTDDAEQLLDCLDALRHQ</sequence>
<organism evidence="6 7">
    <name type="scientific">Halococcoides cellulosivorans</name>
    <dbReference type="NCBI Taxonomy" id="1679096"/>
    <lineage>
        <taxon>Archaea</taxon>
        <taxon>Methanobacteriati</taxon>
        <taxon>Methanobacteriota</taxon>
        <taxon>Stenosarchaea group</taxon>
        <taxon>Halobacteria</taxon>
        <taxon>Halobacteriales</taxon>
        <taxon>Haloarculaceae</taxon>
        <taxon>Halococcoides</taxon>
    </lineage>
</organism>
<dbReference type="PANTHER" id="PTHR33154">
    <property type="entry name" value="TRANSCRIPTIONAL REGULATOR, ARSR FAMILY"/>
    <property type="match status" value="1"/>
</dbReference>
<dbReference type="Proteomes" id="UP000244727">
    <property type="component" value="Chromosome"/>
</dbReference>
<evidence type="ECO:0000256" key="3">
    <source>
        <dbReference type="ARBA" id="ARBA00023163"/>
    </source>
</evidence>
<feature type="domain" description="HTH arsR-type" evidence="5">
    <location>
        <begin position="29"/>
        <end position="122"/>
    </location>
</feature>
<dbReference type="InterPro" id="IPR051081">
    <property type="entry name" value="HTH_MetalResp_TranReg"/>
</dbReference>
<dbReference type="NCBIfam" id="NF033788">
    <property type="entry name" value="HTH_metalloreg"/>
    <property type="match status" value="1"/>
</dbReference>
<gene>
    <name evidence="6" type="ORF">HARCEL1_07415</name>
</gene>
<keyword evidence="2" id="KW-0238">DNA-binding</keyword>
<dbReference type="GeneID" id="36512324"/>
<name>A0A2R4X182_9EURY</name>
<proteinExistence type="predicted"/>
<dbReference type="InterPro" id="IPR036390">
    <property type="entry name" value="WH_DNA-bd_sf"/>
</dbReference>
<evidence type="ECO:0000256" key="4">
    <source>
        <dbReference type="SAM" id="MobiDB-lite"/>
    </source>
</evidence>
<dbReference type="Pfam" id="PF01022">
    <property type="entry name" value="HTH_5"/>
    <property type="match status" value="1"/>
</dbReference>
<dbReference type="KEGG" id="harc:HARCEL1_07415"/>
<dbReference type="PROSITE" id="PS50987">
    <property type="entry name" value="HTH_ARSR_2"/>
    <property type="match status" value="1"/>
</dbReference>
<dbReference type="PANTHER" id="PTHR33154:SF33">
    <property type="entry name" value="TRANSCRIPTIONAL REPRESSOR SDPR"/>
    <property type="match status" value="1"/>
</dbReference>
<accession>A0A2R4X182</accession>
<dbReference type="CDD" id="cd00090">
    <property type="entry name" value="HTH_ARSR"/>
    <property type="match status" value="1"/>
</dbReference>
<dbReference type="AlphaFoldDB" id="A0A2R4X182"/>
<dbReference type="GO" id="GO:0003677">
    <property type="term" value="F:DNA binding"/>
    <property type="evidence" value="ECO:0007669"/>
    <property type="project" value="UniProtKB-KW"/>
</dbReference>
<evidence type="ECO:0000256" key="1">
    <source>
        <dbReference type="ARBA" id="ARBA00023015"/>
    </source>
</evidence>
<keyword evidence="7" id="KW-1185">Reference proteome</keyword>
<keyword evidence="1" id="KW-0805">Transcription regulation</keyword>
<dbReference type="SUPFAM" id="SSF46785">
    <property type="entry name" value="Winged helix' DNA-binding domain"/>
    <property type="match status" value="1"/>
</dbReference>
<dbReference type="RefSeq" id="WP_108381917.1">
    <property type="nucleotide sequence ID" value="NZ_CP028858.1"/>
</dbReference>
<evidence type="ECO:0000256" key="2">
    <source>
        <dbReference type="ARBA" id="ARBA00023125"/>
    </source>
</evidence>
<feature type="region of interest" description="Disordered" evidence="4">
    <location>
        <begin position="1"/>
        <end position="22"/>
    </location>
</feature>
<dbReference type="InterPro" id="IPR001845">
    <property type="entry name" value="HTH_ArsR_DNA-bd_dom"/>
</dbReference>
<evidence type="ECO:0000313" key="6">
    <source>
        <dbReference type="EMBL" id="AWB27548.1"/>
    </source>
</evidence>